<accession>A0A1H0B1T7</accession>
<sequence>MLVVFAAAPEKREAEFLARAAGAAPVRSRRLTVATTTTTTTTTAARLAAHGPARSVRRVAGAPAGGWNLEDRLPAPR</sequence>
<keyword evidence="2" id="KW-1185">Reference proteome</keyword>
<dbReference type="EMBL" id="FNIE01000004">
    <property type="protein sequence ID" value="SDN39642.1"/>
    <property type="molecule type" value="Genomic_DNA"/>
</dbReference>
<name>A0A1H0B1T7_9ACTN</name>
<protein>
    <submittedName>
        <fullName evidence="1">Uncharacterized protein</fullName>
    </submittedName>
</protein>
<dbReference type="Proteomes" id="UP000199341">
    <property type="component" value="Unassembled WGS sequence"/>
</dbReference>
<proteinExistence type="predicted"/>
<organism evidence="1 2">
    <name type="scientific">Actinacidiphila guanduensis</name>
    <dbReference type="NCBI Taxonomy" id="310781"/>
    <lineage>
        <taxon>Bacteria</taxon>
        <taxon>Bacillati</taxon>
        <taxon>Actinomycetota</taxon>
        <taxon>Actinomycetes</taxon>
        <taxon>Kitasatosporales</taxon>
        <taxon>Streptomycetaceae</taxon>
        <taxon>Actinacidiphila</taxon>
    </lineage>
</organism>
<reference evidence="1 2" key="1">
    <citation type="submission" date="2016-10" db="EMBL/GenBank/DDBJ databases">
        <authorList>
            <person name="de Groot N.N."/>
        </authorList>
    </citation>
    <scope>NUCLEOTIDE SEQUENCE [LARGE SCALE GENOMIC DNA]</scope>
    <source>
        <strain evidence="1 2">CGMCC 4.2022</strain>
    </source>
</reference>
<evidence type="ECO:0000313" key="2">
    <source>
        <dbReference type="Proteomes" id="UP000199341"/>
    </source>
</evidence>
<dbReference type="RefSeq" id="WP_143031660.1">
    <property type="nucleotide sequence ID" value="NZ_FNIE01000004.1"/>
</dbReference>
<dbReference type="AlphaFoldDB" id="A0A1H0B1T7"/>
<gene>
    <name evidence="1" type="ORF">SAMN05216259_10416</name>
</gene>
<evidence type="ECO:0000313" key="1">
    <source>
        <dbReference type="EMBL" id="SDN39642.1"/>
    </source>
</evidence>